<reference evidence="2" key="2">
    <citation type="submission" date="2023-07" db="EMBL/GenBank/DDBJ databases">
        <authorList>
            <consortium name="Lawrence Berkeley National Laboratory"/>
            <person name="Haridas S."/>
            <person name="Hensen N."/>
            <person name="Bonometti L."/>
            <person name="Westerberg I."/>
            <person name="Brannstrom I.O."/>
            <person name="Guillou S."/>
            <person name="Cros-Aarteil S."/>
            <person name="Calhoun S."/>
            <person name="Kuo A."/>
            <person name="Mondo S."/>
            <person name="Pangilinan J."/>
            <person name="Riley R."/>
            <person name="LaButti K."/>
            <person name="Andreopoulos B."/>
            <person name="Lipzen A."/>
            <person name="Chen C."/>
            <person name="Yanf M."/>
            <person name="Daum C."/>
            <person name="Ng V."/>
            <person name="Clum A."/>
            <person name="Steindorff A."/>
            <person name="Ohm R."/>
            <person name="Martin F."/>
            <person name="Silar P."/>
            <person name="Natvig D."/>
            <person name="Lalanne C."/>
            <person name="Gautier V."/>
            <person name="Ament-velasquez S.L."/>
            <person name="Kruys A."/>
            <person name="Hutchinson M.I."/>
            <person name="Powell A.J."/>
            <person name="Barry K."/>
            <person name="Miller A.N."/>
            <person name="Grigoriev I.V."/>
            <person name="Debuchy R."/>
            <person name="Gladieux P."/>
            <person name="Thoren M.H."/>
            <person name="Johannesson H."/>
        </authorList>
    </citation>
    <scope>NUCLEOTIDE SEQUENCE</scope>
    <source>
        <strain evidence="2">FGSC 1904</strain>
    </source>
</reference>
<accession>A0AAE0P8T9</accession>
<feature type="compositionally biased region" description="Pro residues" evidence="1">
    <location>
        <begin position="39"/>
        <end position="49"/>
    </location>
</feature>
<dbReference type="EMBL" id="JAUTDP010000010">
    <property type="protein sequence ID" value="KAK3395404.1"/>
    <property type="molecule type" value="Genomic_DNA"/>
</dbReference>
<dbReference type="AlphaFoldDB" id="A0AAE0P8T9"/>
<dbReference type="Proteomes" id="UP001281003">
    <property type="component" value="Unassembled WGS sequence"/>
</dbReference>
<comment type="caution">
    <text evidence="2">The sequence shown here is derived from an EMBL/GenBank/DDBJ whole genome shotgun (WGS) entry which is preliminary data.</text>
</comment>
<gene>
    <name evidence="2" type="ORF">B0T20DRAFT_481763</name>
</gene>
<sequence>MPGQRRMYCKGLDIKEHRRIDPFHASSKRASEIVHPRPQTKPWPRPPRLPRAAGSVSIPNNRKLKAVRACFPTCTRRADNLTLSPKRAVGLRSTAPFNVQGNVGGCLSSKTLPKFPARNHYTRSLRCPKASGCHAVPQLHFDRSETSSLLP</sequence>
<protein>
    <submittedName>
        <fullName evidence="2">Uncharacterized protein</fullName>
    </submittedName>
</protein>
<name>A0AAE0P8T9_SORBR</name>
<organism evidence="2 3">
    <name type="scientific">Sordaria brevicollis</name>
    <dbReference type="NCBI Taxonomy" id="83679"/>
    <lineage>
        <taxon>Eukaryota</taxon>
        <taxon>Fungi</taxon>
        <taxon>Dikarya</taxon>
        <taxon>Ascomycota</taxon>
        <taxon>Pezizomycotina</taxon>
        <taxon>Sordariomycetes</taxon>
        <taxon>Sordariomycetidae</taxon>
        <taxon>Sordariales</taxon>
        <taxon>Sordariaceae</taxon>
        <taxon>Sordaria</taxon>
    </lineage>
</organism>
<reference evidence="2" key="1">
    <citation type="journal article" date="2023" name="Mol. Phylogenet. Evol.">
        <title>Genome-scale phylogeny and comparative genomics of the fungal order Sordariales.</title>
        <authorList>
            <person name="Hensen N."/>
            <person name="Bonometti L."/>
            <person name="Westerberg I."/>
            <person name="Brannstrom I.O."/>
            <person name="Guillou S."/>
            <person name="Cros-Aarteil S."/>
            <person name="Calhoun S."/>
            <person name="Haridas S."/>
            <person name="Kuo A."/>
            <person name="Mondo S."/>
            <person name="Pangilinan J."/>
            <person name="Riley R."/>
            <person name="LaButti K."/>
            <person name="Andreopoulos B."/>
            <person name="Lipzen A."/>
            <person name="Chen C."/>
            <person name="Yan M."/>
            <person name="Daum C."/>
            <person name="Ng V."/>
            <person name="Clum A."/>
            <person name="Steindorff A."/>
            <person name="Ohm R.A."/>
            <person name="Martin F."/>
            <person name="Silar P."/>
            <person name="Natvig D.O."/>
            <person name="Lalanne C."/>
            <person name="Gautier V."/>
            <person name="Ament-Velasquez S.L."/>
            <person name="Kruys A."/>
            <person name="Hutchinson M.I."/>
            <person name="Powell A.J."/>
            <person name="Barry K."/>
            <person name="Miller A.N."/>
            <person name="Grigoriev I.V."/>
            <person name="Debuchy R."/>
            <person name="Gladieux P."/>
            <person name="Hiltunen Thoren M."/>
            <person name="Johannesson H."/>
        </authorList>
    </citation>
    <scope>NUCLEOTIDE SEQUENCE</scope>
    <source>
        <strain evidence="2">FGSC 1904</strain>
    </source>
</reference>
<evidence type="ECO:0000256" key="1">
    <source>
        <dbReference type="SAM" id="MobiDB-lite"/>
    </source>
</evidence>
<evidence type="ECO:0000313" key="2">
    <source>
        <dbReference type="EMBL" id="KAK3395404.1"/>
    </source>
</evidence>
<proteinExistence type="predicted"/>
<evidence type="ECO:0000313" key="3">
    <source>
        <dbReference type="Proteomes" id="UP001281003"/>
    </source>
</evidence>
<feature type="region of interest" description="Disordered" evidence="1">
    <location>
        <begin position="19"/>
        <end position="57"/>
    </location>
</feature>
<keyword evidence="3" id="KW-1185">Reference proteome</keyword>